<dbReference type="GO" id="GO:0043291">
    <property type="term" value="C:RAVE complex"/>
    <property type="evidence" value="ECO:0007669"/>
    <property type="project" value="TreeGrafter"/>
</dbReference>
<keyword evidence="4" id="KW-1185">Reference proteome</keyword>
<organism evidence="3 4">
    <name type="scientific">Babesia ovata</name>
    <dbReference type="NCBI Taxonomy" id="189622"/>
    <lineage>
        <taxon>Eukaryota</taxon>
        <taxon>Sar</taxon>
        <taxon>Alveolata</taxon>
        <taxon>Apicomplexa</taxon>
        <taxon>Aconoidasida</taxon>
        <taxon>Piroplasmida</taxon>
        <taxon>Babesiidae</taxon>
        <taxon>Babesia</taxon>
    </lineage>
</organism>
<dbReference type="PANTHER" id="PTHR13950">
    <property type="entry name" value="RABCONNECTIN-RELATED"/>
    <property type="match status" value="1"/>
</dbReference>
<name>A0A2H6KHP0_9APIC</name>
<feature type="region of interest" description="Disordered" evidence="1">
    <location>
        <begin position="1227"/>
        <end position="1268"/>
    </location>
</feature>
<evidence type="ECO:0000256" key="1">
    <source>
        <dbReference type="SAM" id="MobiDB-lite"/>
    </source>
</evidence>
<sequence>MRPGVMTRKATHRQEPADLANCTERIYDVLNIESSAEGGSVSQARLAAAILSLENGRDCASDSPLEATLYVFPYEYEGGLVKWFTSRRGPRIIAADGGSSRLKNAKYATPEGASALRHKAYVTNANWNRGCTSRGYKLLVSITKDMIAYVWRIGAAKADYDLIFQVDIGENVFGPSVSAFWVDMSSIGIDSIFTGKEFIIFHEVTDGSCQGESDDLGPCQGEPPKSNGVQLEPEERGMCSGNGCSVHKQHFKMLALQGIHSPSGNVNGEFLLSHQDIELPVVIQNIESAQLCKHTLQTGLITLYSPDTMRPTKVHPANGFQASRWMTIVSRSISGEPCEEIVDGMLGNQIAAALHKFLPPCTIRGVSDLGLPVELLLAPGDIFLKDCSMQGMDTVIGLVVRYLCRAYSPLFVPRMTALDDAAPNEIGEAILGKLKAQDYVVEAECIADKDYFLALVLHRNGSVGLCRALQTNHALVSYSKLPIPQVAHVHAIRVLTHKDRVLVAMFLVDSVGVTRFSIYCWTAHKLVLEASWPFQLAPNNEELITEFGVWYDGGPLCLVTRCLLASSNAISGNDVHIYLISGTDILHLSTIADNEMRNLFTGMVKKLPLEVGGSRYSLSGGTLICSPQSQRAIPLRMATGTKVDGDSVVIYHPRYIKAFVDIGLRRFVDELVCGLVEVCRNFLVQLTADGACGSDNILQYPCDCLMAKAKHVQMFTDFDRTTSLRLLQTFAALVNVDPADLGVGMNVNVSVVDIDEGIPAKELLLYLEHMRLPGLMWQDQLELMNLIDIMFQNSGAAKFLGNHASQTKSMNSVDTLSNFLLMSETRGNEDFNIDETIDFKLTVDNEQCEESCDADSPVTCPLIRRAQYLLQTGKDEKKTQMWRTNDELASLTLPSKIVTDDFCIGRCVDYIKYGSEDEDHLVWAILYKDDHHLFSNMLSMLDSADDQELCNHLLRNMKTFGIGYWVRSPSCIEQFCSTLERGFRKLISVTDSASNVDMFDEFGFWSILRGKPLVYGCVLKAKGFQKLGEFFSNNFSEDRWKQAAVKNAYALIAQKRYLLAAGFFVLADKVSDAVNVCFQYMDNAQLACLICKIRQHDLEDALRLMKPSRVKDILQCNLSSEVVINVDVNTVNDLVYYLYTGIRFKHISEEAMRDTIIRCAEGYIDMGMPLVGIIINSLNVSDGPSIWKPLILQSNMQHLVKNDLDYCALYQGCMQTMLRLCDEDTNHSGKGASNNESEPENPRLGDVPGSSDDPAIKSDQVLVSPESNEDQGLEIYREDGFHFYLINLLTSLKGRYGLEVTVGAVTGKASLNRNTFETVKHLPDYFSQLCKICIAFFEGDAAIDGTLMLALMLRAIMEGRDGFSSCIILSIASLLSITCFDRGVNGQIYRAFMGQLVVLNNLLNNQGSGDQFLACLLRTIEPLCFGTPGKMVEPQLINVLHSIETPPKHAFFGICLGTAVLETLMGICRSWFYKFAEHAEAIEQAWMDRLLYSASRFLFNNVKSEVVEDALNSTGIVFPMLSLRIGLEKPVDCKVQDAECHVYNSFLEQYVASVYGTEFEKLWRLLHCGFRTASIFNRHMHPTCQNRYRSKGTCCRVTDMGDQPHPIAAGSKALPLVMPMTAMFAPPQTWSQERVAAEAKLNGRSKGEHKSACEGDASILNALRMLRFKSLHAFKGRLASPSYAMPSTTICEGAKGLTSEVIVGPVISDLHMMAMLNLRGPCTLSTLPDELSQAALSEIFAAVNKSKPVSLSYSLYVKFVRIMSMYSKNRLEKTYSVKVSKFAALAEKFHKCFNVCSNSKEPVVGGPSGGICGHPCWPIYAVVYGENPPKHMPAYNVSLQHPVTLMRDDNTSLDNTDSAPNRKMVYDCITDMHLNRGRGSVFGDLCSAAWSADSLALLDKSGWMLIYHLKQMMYVDEGDKEIAIPSISFRAHTAATDSTWLSDSYVATIGNGVLPDMITPHVRVIDTRDGDVGCQNTSSLSNVPSPAMSDNVEYSSPSRDTDHLLRCVTDMHIPCLCIWDLVDFNKNNSPKLKLVIANSANIPHSIFNKKKHASSADGAVAMFRLNDIFSEPTRIFEGVAQPRANSADTTPSEGFVTSISEYLGIKFVESPSREASGSKATLLPEIIDAQIIQNRFLVLTTADGNATVTELPC</sequence>
<feature type="domain" description="RAVE complex protein Rav1 C-terminal" evidence="2">
    <location>
        <begin position="1025"/>
        <end position="1103"/>
    </location>
</feature>
<dbReference type="GeneID" id="39876273"/>
<dbReference type="EMBL" id="BDSA01000005">
    <property type="protein sequence ID" value="GBE62503.1"/>
    <property type="molecule type" value="Genomic_DNA"/>
</dbReference>
<reference evidence="3 4" key="1">
    <citation type="journal article" date="2017" name="BMC Genomics">
        <title>Whole-genome assembly of Babesia ovata and comparative genomics between closely related pathogens.</title>
        <authorList>
            <person name="Yamagishi J."/>
            <person name="Asada M."/>
            <person name="Hakimi H."/>
            <person name="Tanaka T.Q."/>
            <person name="Sugimoto C."/>
            <person name="Kawazu S."/>
        </authorList>
    </citation>
    <scope>NUCLEOTIDE SEQUENCE [LARGE SCALE GENOMIC DNA]</scope>
    <source>
        <strain evidence="3 4">Miyake</strain>
    </source>
</reference>
<accession>A0A2H6KHP0</accession>
<dbReference type="RefSeq" id="XP_028868746.1">
    <property type="nucleotide sequence ID" value="XM_029012913.1"/>
</dbReference>
<proteinExistence type="predicted"/>
<comment type="caution">
    <text evidence="3">The sequence shown here is derived from an EMBL/GenBank/DDBJ whole genome shotgun (WGS) entry which is preliminary data.</text>
</comment>
<dbReference type="InterPro" id="IPR052208">
    <property type="entry name" value="DmX-like/RAVE_component"/>
</dbReference>
<dbReference type="OrthoDB" id="342131at2759"/>
<evidence type="ECO:0000259" key="2">
    <source>
        <dbReference type="Pfam" id="PF12234"/>
    </source>
</evidence>
<dbReference type="InterPro" id="IPR022033">
    <property type="entry name" value="Rav1p_C"/>
</dbReference>
<evidence type="ECO:0000313" key="3">
    <source>
        <dbReference type="EMBL" id="GBE62503.1"/>
    </source>
</evidence>
<dbReference type="VEuPathDB" id="PiroplasmaDB:BOVATA_039960"/>
<evidence type="ECO:0000313" key="4">
    <source>
        <dbReference type="Proteomes" id="UP000236319"/>
    </source>
</evidence>
<dbReference type="Pfam" id="PF12234">
    <property type="entry name" value="Rav1p_C"/>
    <property type="match status" value="1"/>
</dbReference>
<protein>
    <submittedName>
        <fullName evidence="3">DmX 2 isoform X2, putative</fullName>
    </submittedName>
</protein>
<gene>
    <name evidence="3" type="ORF">BOVATA_039960</name>
</gene>
<dbReference type="PANTHER" id="PTHR13950:SF9">
    <property type="entry name" value="RABCONNECTIN-3A"/>
    <property type="match status" value="1"/>
</dbReference>
<dbReference type="Proteomes" id="UP000236319">
    <property type="component" value="Unassembled WGS sequence"/>
</dbReference>
<dbReference type="GO" id="GO:0007035">
    <property type="term" value="P:vacuolar acidification"/>
    <property type="evidence" value="ECO:0007669"/>
    <property type="project" value="TreeGrafter"/>
</dbReference>